<proteinExistence type="predicted"/>
<dbReference type="PROSITE" id="PS51257">
    <property type="entry name" value="PROKAR_LIPOPROTEIN"/>
    <property type="match status" value="1"/>
</dbReference>
<organism evidence="1 2">
    <name type="scientific">Archangium violaceum Cb vi76</name>
    <dbReference type="NCBI Taxonomy" id="1406225"/>
    <lineage>
        <taxon>Bacteria</taxon>
        <taxon>Pseudomonadati</taxon>
        <taxon>Myxococcota</taxon>
        <taxon>Myxococcia</taxon>
        <taxon>Myxococcales</taxon>
        <taxon>Cystobacterineae</taxon>
        <taxon>Archangiaceae</taxon>
        <taxon>Archangium</taxon>
    </lineage>
</organism>
<evidence type="ECO:0000313" key="2">
    <source>
        <dbReference type="Proteomes" id="UP000028547"/>
    </source>
</evidence>
<name>A0A084SLP7_9BACT</name>
<dbReference type="EMBL" id="JPMI01000247">
    <property type="protein sequence ID" value="KFA89382.1"/>
    <property type="molecule type" value="Genomic_DNA"/>
</dbReference>
<comment type="caution">
    <text evidence="1">The sequence shown here is derived from an EMBL/GenBank/DDBJ whole genome shotgun (WGS) entry which is preliminary data.</text>
</comment>
<gene>
    <name evidence="1" type="ORF">Q664_35455</name>
</gene>
<dbReference type="AlphaFoldDB" id="A0A084SLP7"/>
<dbReference type="Proteomes" id="UP000028547">
    <property type="component" value="Unassembled WGS sequence"/>
</dbReference>
<reference evidence="1 2" key="1">
    <citation type="submission" date="2014-07" db="EMBL/GenBank/DDBJ databases">
        <title>Draft Genome Sequence of Gephyronic Acid Producer, Cystobacter violaceus Strain Cb vi76.</title>
        <authorList>
            <person name="Stevens D.C."/>
            <person name="Young J."/>
            <person name="Carmichael R."/>
            <person name="Tan J."/>
            <person name="Taylor R.E."/>
        </authorList>
    </citation>
    <scope>NUCLEOTIDE SEQUENCE [LARGE SCALE GENOMIC DNA]</scope>
    <source>
        <strain evidence="1 2">Cb vi76</strain>
    </source>
</reference>
<evidence type="ECO:0008006" key="3">
    <source>
        <dbReference type="Google" id="ProtNLM"/>
    </source>
</evidence>
<evidence type="ECO:0000313" key="1">
    <source>
        <dbReference type="EMBL" id="KFA89382.1"/>
    </source>
</evidence>
<dbReference type="RefSeq" id="WP_043405521.1">
    <property type="nucleotide sequence ID" value="NZ_JPMI01000247.1"/>
</dbReference>
<sequence>MNRVRVTAGLLVLMLGTGCPVGGEAGVLRQAMLMDLANELSHDGCQPADIQERCGDELYNDCMAACIVKMNKRDRK</sequence>
<protein>
    <recommendedName>
        <fullName evidence="3">Lipoprotein</fullName>
    </recommendedName>
</protein>
<accession>A0A084SLP7</accession>